<reference evidence="1 2" key="1">
    <citation type="journal article" date="2020" name="Nature">
        <title>Six reference-quality genomes reveal evolution of bat adaptations.</title>
        <authorList>
            <person name="Jebb D."/>
            <person name="Huang Z."/>
            <person name="Pippel M."/>
            <person name="Hughes G.M."/>
            <person name="Lavrichenko K."/>
            <person name="Devanna P."/>
            <person name="Winkler S."/>
            <person name="Jermiin L.S."/>
            <person name="Skirmuntt E.C."/>
            <person name="Katzourakis A."/>
            <person name="Burkitt-Gray L."/>
            <person name="Ray D.A."/>
            <person name="Sullivan K.A.M."/>
            <person name="Roscito J.G."/>
            <person name="Kirilenko B.M."/>
            <person name="Davalos L.M."/>
            <person name="Corthals A.P."/>
            <person name="Power M.L."/>
            <person name="Jones G."/>
            <person name="Ransome R.D."/>
            <person name="Dechmann D.K.N."/>
            <person name="Locatelli A.G."/>
            <person name="Puechmaille S.J."/>
            <person name="Fedrigo O."/>
            <person name="Jarvis E.D."/>
            <person name="Hiller M."/>
            <person name="Vernes S.C."/>
            <person name="Myers E.W."/>
            <person name="Teeling E.C."/>
        </authorList>
    </citation>
    <scope>NUCLEOTIDE SEQUENCE [LARGE SCALE GENOMIC DNA]</scope>
    <source>
        <strain evidence="1">MRhiFer1</strain>
        <tissue evidence="1">Lung</tissue>
    </source>
</reference>
<proteinExistence type="predicted"/>
<dbReference type="EMBL" id="JACAGC010000019">
    <property type="protein sequence ID" value="KAF6301842.1"/>
    <property type="molecule type" value="Genomic_DNA"/>
</dbReference>
<evidence type="ECO:0000313" key="2">
    <source>
        <dbReference type="Proteomes" id="UP000585614"/>
    </source>
</evidence>
<comment type="caution">
    <text evidence="1">The sequence shown here is derived from an EMBL/GenBank/DDBJ whole genome shotgun (WGS) entry which is preliminary data.</text>
</comment>
<evidence type="ECO:0000313" key="1">
    <source>
        <dbReference type="EMBL" id="KAF6301842.1"/>
    </source>
</evidence>
<sequence>MLVVVSFVGKTDGLEILRKVRILQTLLILAVTEELESSARSSSCMAGTTNSIVEFMAHSKAMALVAYRCQPWHLPVFVDWFGGPLGVRIPSDSFMGWINVYNLKESVCGIFTNPVRLQDTQSPTLVSSSLLGNILKAPSKL</sequence>
<organism evidence="1 2">
    <name type="scientific">Rhinolophus ferrumequinum</name>
    <name type="common">Greater horseshoe bat</name>
    <dbReference type="NCBI Taxonomy" id="59479"/>
    <lineage>
        <taxon>Eukaryota</taxon>
        <taxon>Metazoa</taxon>
        <taxon>Chordata</taxon>
        <taxon>Craniata</taxon>
        <taxon>Vertebrata</taxon>
        <taxon>Euteleostomi</taxon>
        <taxon>Mammalia</taxon>
        <taxon>Eutheria</taxon>
        <taxon>Laurasiatheria</taxon>
        <taxon>Chiroptera</taxon>
        <taxon>Yinpterochiroptera</taxon>
        <taxon>Rhinolophoidea</taxon>
        <taxon>Rhinolophidae</taxon>
        <taxon>Rhinolophinae</taxon>
        <taxon>Rhinolophus</taxon>
    </lineage>
</organism>
<dbReference type="Proteomes" id="UP000585614">
    <property type="component" value="Unassembled WGS sequence"/>
</dbReference>
<protein>
    <submittedName>
        <fullName evidence="1">Uncharacterized protein</fullName>
    </submittedName>
</protein>
<dbReference type="AlphaFoldDB" id="A0A7J7TMT3"/>
<gene>
    <name evidence="1" type="ORF">mRhiFer1_008757</name>
</gene>
<accession>A0A7J7TMT3</accession>
<name>A0A7J7TMT3_RHIFE</name>